<organism evidence="1 2">
    <name type="scientific">Leptothrix cholodnii (strain ATCC 51168 / LMG 8142 / SP-6)</name>
    <name type="common">Leptothrix discophora (strain SP-6)</name>
    <dbReference type="NCBI Taxonomy" id="395495"/>
    <lineage>
        <taxon>Bacteria</taxon>
        <taxon>Pseudomonadati</taxon>
        <taxon>Pseudomonadota</taxon>
        <taxon>Betaproteobacteria</taxon>
        <taxon>Burkholderiales</taxon>
        <taxon>Sphaerotilaceae</taxon>
        <taxon>Leptothrix</taxon>
    </lineage>
</organism>
<dbReference type="STRING" id="395495.Lcho_3027"/>
<dbReference type="EMBL" id="CP001013">
    <property type="protein sequence ID" value="ACB35287.1"/>
    <property type="molecule type" value="Genomic_DNA"/>
</dbReference>
<dbReference type="InterPro" id="IPR032710">
    <property type="entry name" value="NTF2-like_dom_sf"/>
</dbReference>
<protein>
    <recommendedName>
        <fullName evidence="3">DUF4440 domain-containing protein</fullName>
    </recommendedName>
</protein>
<dbReference type="KEGG" id="lch:Lcho_3027"/>
<gene>
    <name evidence="1" type="ordered locus">Lcho_3027</name>
</gene>
<dbReference type="RefSeq" id="WP_012348038.1">
    <property type="nucleotide sequence ID" value="NC_010524.1"/>
</dbReference>
<dbReference type="InterPro" id="IPR024507">
    <property type="entry name" value="AtzH-like"/>
</dbReference>
<dbReference type="SUPFAM" id="SSF54427">
    <property type="entry name" value="NTF2-like"/>
    <property type="match status" value="1"/>
</dbReference>
<dbReference type="OrthoDB" id="9791198at2"/>
<evidence type="ECO:0008006" key="3">
    <source>
        <dbReference type="Google" id="ProtNLM"/>
    </source>
</evidence>
<dbReference type="Pfam" id="PF11533">
    <property type="entry name" value="AtzH-like"/>
    <property type="match status" value="1"/>
</dbReference>
<evidence type="ECO:0000313" key="1">
    <source>
        <dbReference type="EMBL" id="ACB35287.1"/>
    </source>
</evidence>
<sequence length="138" mass="15164">MDINLSDVQAELCGVFDAYEAALVSNDVATLDALFWASEHTVRYGTGENLIGIEAIRAFRNARSSQGLARVLSHTVITTFGRDFGTAMTEFVRPSYRQDGRLLRVGRQSQTWVRTAEPGHGGWRVVAAHVSLLDLPAD</sequence>
<evidence type="ECO:0000313" key="2">
    <source>
        <dbReference type="Proteomes" id="UP000001693"/>
    </source>
</evidence>
<dbReference type="Gene3D" id="3.10.450.50">
    <property type="match status" value="1"/>
</dbReference>
<dbReference type="Proteomes" id="UP000001693">
    <property type="component" value="Chromosome"/>
</dbReference>
<dbReference type="HOGENOM" id="CLU_128775_0_0_4"/>
<reference evidence="1 2" key="1">
    <citation type="submission" date="2008-03" db="EMBL/GenBank/DDBJ databases">
        <title>Complete sequence of Leptothrix cholodnii SP-6.</title>
        <authorList>
            <consortium name="US DOE Joint Genome Institute"/>
            <person name="Copeland A."/>
            <person name="Lucas S."/>
            <person name="Lapidus A."/>
            <person name="Glavina del Rio T."/>
            <person name="Dalin E."/>
            <person name="Tice H."/>
            <person name="Bruce D."/>
            <person name="Goodwin L."/>
            <person name="Pitluck S."/>
            <person name="Chertkov O."/>
            <person name="Brettin T."/>
            <person name="Detter J.C."/>
            <person name="Han C."/>
            <person name="Kuske C.R."/>
            <person name="Schmutz J."/>
            <person name="Larimer F."/>
            <person name="Land M."/>
            <person name="Hauser L."/>
            <person name="Kyrpides N."/>
            <person name="Lykidis A."/>
            <person name="Emerson D."/>
            <person name="Richardson P."/>
        </authorList>
    </citation>
    <scope>NUCLEOTIDE SEQUENCE [LARGE SCALE GENOMIC DNA]</scope>
    <source>
        <strain evidence="2">ATCC 51168 / LMG 8142 / SP-6</strain>
    </source>
</reference>
<dbReference type="NCBIfam" id="NF033625">
    <property type="entry name" value="HpxZ"/>
    <property type="match status" value="1"/>
</dbReference>
<dbReference type="eggNOG" id="COG0319">
    <property type="taxonomic scope" value="Bacteria"/>
</dbReference>
<dbReference type="AlphaFoldDB" id="B1XZB7"/>
<accession>B1XZB7</accession>
<name>B1XZB7_LEPCP</name>
<keyword evidence="2" id="KW-1185">Reference proteome</keyword>
<proteinExistence type="predicted"/>